<dbReference type="InterPro" id="IPR047134">
    <property type="entry name" value="RNF4"/>
</dbReference>
<name>A0A8S1M9I6_PARPR</name>
<dbReference type="Pfam" id="PF13445">
    <property type="entry name" value="zf-RING_UBOX"/>
    <property type="match status" value="1"/>
</dbReference>
<evidence type="ECO:0000313" key="6">
    <source>
        <dbReference type="EMBL" id="CAD8077238.1"/>
    </source>
</evidence>
<dbReference type="GO" id="GO:0008270">
    <property type="term" value="F:zinc ion binding"/>
    <property type="evidence" value="ECO:0007669"/>
    <property type="project" value="UniProtKB-KW"/>
</dbReference>
<dbReference type="InterPro" id="IPR001841">
    <property type="entry name" value="Znf_RING"/>
</dbReference>
<organism evidence="6 7">
    <name type="scientific">Paramecium primaurelia</name>
    <dbReference type="NCBI Taxonomy" id="5886"/>
    <lineage>
        <taxon>Eukaryota</taxon>
        <taxon>Sar</taxon>
        <taxon>Alveolata</taxon>
        <taxon>Ciliophora</taxon>
        <taxon>Intramacronucleata</taxon>
        <taxon>Oligohymenophorea</taxon>
        <taxon>Peniculida</taxon>
        <taxon>Parameciidae</taxon>
        <taxon>Paramecium</taxon>
    </lineage>
</organism>
<dbReference type="Proteomes" id="UP000688137">
    <property type="component" value="Unassembled WGS sequence"/>
</dbReference>
<keyword evidence="3" id="KW-0862">Zinc</keyword>
<protein>
    <recommendedName>
        <fullName evidence="5">RING-type domain-containing protein</fullName>
    </recommendedName>
</protein>
<evidence type="ECO:0000259" key="5">
    <source>
        <dbReference type="PROSITE" id="PS50089"/>
    </source>
</evidence>
<evidence type="ECO:0000256" key="4">
    <source>
        <dbReference type="PROSITE-ProRule" id="PRU00175"/>
    </source>
</evidence>
<dbReference type="PANTHER" id="PTHR23041:SF78">
    <property type="entry name" value="E3 UBIQUITIN-PROTEIN LIGASE RNF4"/>
    <property type="match status" value="1"/>
</dbReference>
<evidence type="ECO:0000256" key="2">
    <source>
        <dbReference type="ARBA" id="ARBA00022771"/>
    </source>
</evidence>
<dbReference type="InterPro" id="IPR017907">
    <property type="entry name" value="Znf_RING_CS"/>
</dbReference>
<evidence type="ECO:0000313" key="7">
    <source>
        <dbReference type="Proteomes" id="UP000688137"/>
    </source>
</evidence>
<dbReference type="EMBL" id="CAJJDM010000059">
    <property type="protein sequence ID" value="CAD8077238.1"/>
    <property type="molecule type" value="Genomic_DNA"/>
</dbReference>
<evidence type="ECO:0000256" key="3">
    <source>
        <dbReference type="ARBA" id="ARBA00022833"/>
    </source>
</evidence>
<comment type="caution">
    <text evidence="6">The sequence shown here is derived from an EMBL/GenBank/DDBJ whole genome shotgun (WGS) entry which is preliminary data.</text>
</comment>
<dbReference type="PANTHER" id="PTHR23041">
    <property type="entry name" value="RING FINGER DOMAIN-CONTAINING"/>
    <property type="match status" value="1"/>
</dbReference>
<gene>
    <name evidence="6" type="ORF">PPRIM_AZ9-3.1.T0580013</name>
</gene>
<dbReference type="PROSITE" id="PS00518">
    <property type="entry name" value="ZF_RING_1"/>
    <property type="match status" value="1"/>
</dbReference>
<accession>A0A8S1M9I6</accession>
<keyword evidence="7" id="KW-1185">Reference proteome</keyword>
<dbReference type="InterPro" id="IPR027370">
    <property type="entry name" value="Znf-RING_euk"/>
</dbReference>
<dbReference type="PROSITE" id="PS50089">
    <property type="entry name" value="ZF_RING_2"/>
    <property type="match status" value="1"/>
</dbReference>
<evidence type="ECO:0000256" key="1">
    <source>
        <dbReference type="ARBA" id="ARBA00022723"/>
    </source>
</evidence>
<dbReference type="AlphaFoldDB" id="A0A8S1M9I6"/>
<keyword evidence="2 4" id="KW-0863">Zinc-finger</keyword>
<dbReference type="SMART" id="SM00184">
    <property type="entry name" value="RING"/>
    <property type="match status" value="1"/>
</dbReference>
<proteinExistence type="predicted"/>
<keyword evidence="1" id="KW-0479">Metal-binding</keyword>
<reference evidence="6" key="1">
    <citation type="submission" date="2021-01" db="EMBL/GenBank/DDBJ databases">
        <authorList>
            <consortium name="Genoscope - CEA"/>
            <person name="William W."/>
        </authorList>
    </citation>
    <scope>NUCLEOTIDE SEQUENCE</scope>
</reference>
<dbReference type="OMA" id="NEDMESM"/>
<feature type="domain" description="RING-type" evidence="5">
    <location>
        <begin position="100"/>
        <end position="141"/>
    </location>
</feature>
<sequence length="267" mass="31276">MKNQKKAIIISSEESDEPKLIQQHQGKKRLIRNDFEQINQDLRINEIKQRNRKVIFDDDGETSEKNENVKENFVEQKKKYKLIKKQEIIVQAAQQEATSCPVCYTDLEIIQAAILQCGHLFCQKCIQIQCEKYQNNCPLCRKQYKNYTICIRGDDGEYLRGQLIKIKKKIKKQEYLDENDDDENEEEYSQAQSSIHQSSFVQDSQYDAGDSFIVADDECCEECQGNEDMESMLFCKKCGCVVRHSYCQASNTTNKILCYTCRTYQQR</sequence>